<evidence type="ECO:0000313" key="2">
    <source>
        <dbReference type="EMBL" id="MBF9223428.1"/>
    </source>
</evidence>
<reference evidence="2 3" key="1">
    <citation type="submission" date="2020-11" db="EMBL/GenBank/DDBJ databases">
        <authorList>
            <person name="Kim M.K."/>
        </authorList>
    </citation>
    <scope>NUCLEOTIDE SEQUENCE [LARGE SCALE GENOMIC DNA]</scope>
    <source>
        <strain evidence="2 3">BT662</strain>
    </source>
</reference>
<keyword evidence="3" id="KW-1185">Reference proteome</keyword>
<sequence>MKKIGFLVLLAASIQAAWGQSIEAGTVSLGGSVGYSRTTTNTTNTSNNVNTIPISTTTYSFETTNTRFIFSPVVGYFIADNIAVGVNLGYQASKDVSTTSAPSPPREALPATITLQIGPYFQYYKLLSAQFGILGTLSAGYQKSNAYGYDNGGNGTTVLELKGSGIYASVTPAIVFFPIAKLGLSASIGSLGYSQFDYNFPTGLNIVTPAGHQSETSTFGATFGFSQLQFGGTYYFGRE</sequence>
<comment type="caution">
    <text evidence="2">The sequence shown here is derived from an EMBL/GenBank/DDBJ whole genome shotgun (WGS) entry which is preliminary data.</text>
</comment>
<evidence type="ECO:0000313" key="3">
    <source>
        <dbReference type="Proteomes" id="UP000618931"/>
    </source>
</evidence>
<proteinExistence type="predicted"/>
<dbReference type="RefSeq" id="WP_196294858.1">
    <property type="nucleotide sequence ID" value="NZ_JADQDM010000015.1"/>
</dbReference>
<accession>A0ABS0I8Y7</accession>
<gene>
    <name evidence="2" type="ORF">I2H31_20140</name>
</gene>
<evidence type="ECO:0008006" key="4">
    <source>
        <dbReference type="Google" id="ProtNLM"/>
    </source>
</evidence>
<evidence type="ECO:0000256" key="1">
    <source>
        <dbReference type="SAM" id="SignalP"/>
    </source>
</evidence>
<feature type="signal peptide" evidence="1">
    <location>
        <begin position="1"/>
        <end position="19"/>
    </location>
</feature>
<protein>
    <recommendedName>
        <fullName evidence="4">Outer membrane protein beta-barrel domain-containing protein</fullName>
    </recommendedName>
</protein>
<dbReference type="EMBL" id="JADQDM010000015">
    <property type="protein sequence ID" value="MBF9223428.1"/>
    <property type="molecule type" value="Genomic_DNA"/>
</dbReference>
<keyword evidence="1" id="KW-0732">Signal</keyword>
<dbReference type="Proteomes" id="UP000618931">
    <property type="component" value="Unassembled WGS sequence"/>
</dbReference>
<name>A0ABS0I8Y7_9BACT</name>
<organism evidence="2 3">
    <name type="scientific">Hymenobacter ruricola</name>
    <dbReference type="NCBI Taxonomy" id="2791023"/>
    <lineage>
        <taxon>Bacteria</taxon>
        <taxon>Pseudomonadati</taxon>
        <taxon>Bacteroidota</taxon>
        <taxon>Cytophagia</taxon>
        <taxon>Cytophagales</taxon>
        <taxon>Hymenobacteraceae</taxon>
        <taxon>Hymenobacter</taxon>
    </lineage>
</organism>
<feature type="chain" id="PRO_5046700758" description="Outer membrane protein beta-barrel domain-containing protein" evidence="1">
    <location>
        <begin position="20"/>
        <end position="239"/>
    </location>
</feature>